<dbReference type="PANTHER" id="PTHR43056">
    <property type="entry name" value="PEPTIDASE S9 PROLYL OLIGOPEPTIDASE"/>
    <property type="match status" value="1"/>
</dbReference>
<protein>
    <submittedName>
        <fullName evidence="2">Acetyl esterase/lipase</fullName>
    </submittedName>
</protein>
<keyword evidence="3" id="KW-1185">Reference proteome</keyword>
<accession>A0ABX0SHL0</accession>
<name>A0ABX0SHL0_9ACTN</name>
<evidence type="ECO:0000313" key="2">
    <source>
        <dbReference type="EMBL" id="NIH56212.1"/>
    </source>
</evidence>
<dbReference type="Proteomes" id="UP000749311">
    <property type="component" value="Unassembled WGS sequence"/>
</dbReference>
<evidence type="ECO:0000259" key="1">
    <source>
        <dbReference type="Pfam" id="PF00326"/>
    </source>
</evidence>
<dbReference type="RefSeq" id="WP_167165158.1">
    <property type="nucleotide sequence ID" value="NZ_BAAAOO010000002.1"/>
</dbReference>
<dbReference type="InterPro" id="IPR029058">
    <property type="entry name" value="AB_hydrolase_fold"/>
</dbReference>
<dbReference type="Gene3D" id="3.40.50.1820">
    <property type="entry name" value="alpha/beta hydrolase"/>
    <property type="match status" value="1"/>
</dbReference>
<comment type="caution">
    <text evidence="2">The sequence shown here is derived from an EMBL/GenBank/DDBJ whole genome shotgun (WGS) entry which is preliminary data.</text>
</comment>
<organism evidence="2 3">
    <name type="scientific">Brooklawnia cerclae</name>
    <dbReference type="NCBI Taxonomy" id="349934"/>
    <lineage>
        <taxon>Bacteria</taxon>
        <taxon>Bacillati</taxon>
        <taxon>Actinomycetota</taxon>
        <taxon>Actinomycetes</taxon>
        <taxon>Propionibacteriales</taxon>
        <taxon>Propionibacteriaceae</taxon>
        <taxon>Brooklawnia</taxon>
    </lineage>
</organism>
<sequence>MDHPEPVVAPHGSWASPIGIDDVIAGGGQMSSLQADEADLLWLESRPDQDGRQAIMRLHNGVVNELTPRHANVRSRVNEYGGGAFHASGGVIVYCDESDRTIKLRAPNGTVCTLTDGDPLVRYGDVRVYPGVPVVLAVREDHRGPGEPETTIVALEWPAGDDRPVAEHVLRRGASFYANPELGPGLRLAWLQWDHPAMPWDCATLHVGRLHRGGGLAIRDAVQIAGRRGFGPDGAAAHHPRWAPDGSLLFTADPDGFFRLHSWRDDRDDPVRPLHSDAHDFDLPMFTLGNHAFAALDEARVLTWYFSEGLCHLAVVSTRGEPTRRMAGVSSVDSVCVALGEGYALVDRPVGPRALVRVCPDGTLDTLRTLAGLPDRDVTSVARSLMFTGRHGPVQAWYYPPTNARFAAPRATRPPLLVQVHGGPTAIATNAYYPTYQFWTSRGFAVLDVNYSGSAGFGRAWRDRLRGMWGVADVDDCIDATEAAVDAGLADPGRVVIVGGSAGGYTALRAVTTSDRFAAAISRYGIADLKALVGGHKFESHYMDSLVGPWPEDERVYRDRSPINNLDKLASPILLLQGTDDPVVPPDQASAMADAARRRGLPVALVMFEGEGHGFHTAAARSRTLEAQLSFLSQLFGFTPADDIPRLPIDNLPGDNLPGR</sequence>
<evidence type="ECO:0000313" key="3">
    <source>
        <dbReference type="Proteomes" id="UP000749311"/>
    </source>
</evidence>
<dbReference type="SUPFAM" id="SSF53474">
    <property type="entry name" value="alpha/beta-Hydrolases"/>
    <property type="match status" value="1"/>
</dbReference>
<dbReference type="EMBL" id="JAAMOZ010000001">
    <property type="protein sequence ID" value="NIH56212.1"/>
    <property type="molecule type" value="Genomic_DNA"/>
</dbReference>
<dbReference type="InterPro" id="IPR050585">
    <property type="entry name" value="Xaa-Pro_dipeptidyl-ppase/CocE"/>
</dbReference>
<gene>
    <name evidence="2" type="ORF">FB473_000857</name>
</gene>
<proteinExistence type="predicted"/>
<dbReference type="PANTHER" id="PTHR43056:SF5">
    <property type="entry name" value="PEPTIDASE S9 PROLYL OLIGOPEPTIDASE CATALYTIC DOMAIN-CONTAINING PROTEIN"/>
    <property type="match status" value="1"/>
</dbReference>
<dbReference type="SUPFAM" id="SSF69322">
    <property type="entry name" value="Tricorn protease domain 2"/>
    <property type="match status" value="1"/>
</dbReference>
<feature type="domain" description="Peptidase S9 prolyl oligopeptidase catalytic" evidence="1">
    <location>
        <begin position="435"/>
        <end position="637"/>
    </location>
</feature>
<reference evidence="2 3" key="1">
    <citation type="submission" date="2020-02" db="EMBL/GenBank/DDBJ databases">
        <title>Sequencing the genomes of 1000 actinobacteria strains.</title>
        <authorList>
            <person name="Klenk H.-P."/>
        </authorList>
    </citation>
    <scope>NUCLEOTIDE SEQUENCE [LARGE SCALE GENOMIC DNA]</scope>
    <source>
        <strain evidence="2 3">DSM 19609</strain>
    </source>
</reference>
<dbReference type="InterPro" id="IPR001375">
    <property type="entry name" value="Peptidase_S9_cat"/>
</dbReference>
<dbReference type="Pfam" id="PF00326">
    <property type="entry name" value="Peptidase_S9"/>
    <property type="match status" value="1"/>
</dbReference>